<organism evidence="1 2">
    <name type="scientific">Champsocephalus gunnari</name>
    <name type="common">Mackerel icefish</name>
    <dbReference type="NCBI Taxonomy" id="52237"/>
    <lineage>
        <taxon>Eukaryota</taxon>
        <taxon>Metazoa</taxon>
        <taxon>Chordata</taxon>
        <taxon>Craniata</taxon>
        <taxon>Vertebrata</taxon>
        <taxon>Euteleostomi</taxon>
        <taxon>Actinopterygii</taxon>
        <taxon>Neopterygii</taxon>
        <taxon>Teleostei</taxon>
        <taxon>Neoteleostei</taxon>
        <taxon>Acanthomorphata</taxon>
        <taxon>Eupercaria</taxon>
        <taxon>Perciformes</taxon>
        <taxon>Notothenioidei</taxon>
        <taxon>Channichthyidae</taxon>
        <taxon>Champsocephalus</taxon>
    </lineage>
</organism>
<sequence>MVSTHKNMHTLTFASAFAHPVITAQRPAGSCSNRPPLPRHAHNYRPSLYPPYCLLHICPGPPSLLHRPPPYHAETTLEAQC</sequence>
<comment type="caution">
    <text evidence="1">The sequence shown here is derived from an EMBL/GenBank/DDBJ whole genome shotgun (WGS) entry which is preliminary data.</text>
</comment>
<evidence type="ECO:0000313" key="2">
    <source>
        <dbReference type="Proteomes" id="UP001331515"/>
    </source>
</evidence>
<dbReference type="AlphaFoldDB" id="A0AAN8C0L6"/>
<dbReference type="EMBL" id="JAURVH010001535">
    <property type="protein sequence ID" value="KAK5893670.1"/>
    <property type="molecule type" value="Genomic_DNA"/>
</dbReference>
<reference evidence="1 2" key="1">
    <citation type="journal article" date="2023" name="Mol. Biol. Evol.">
        <title>Genomics of Secondarily Temperate Adaptation in the Only Non-Antarctic Icefish.</title>
        <authorList>
            <person name="Rivera-Colon A.G."/>
            <person name="Rayamajhi N."/>
            <person name="Minhas B.F."/>
            <person name="Madrigal G."/>
            <person name="Bilyk K.T."/>
            <person name="Yoon V."/>
            <person name="Hune M."/>
            <person name="Gregory S."/>
            <person name="Cheng C.H.C."/>
            <person name="Catchen J.M."/>
        </authorList>
    </citation>
    <scope>NUCLEOTIDE SEQUENCE [LARGE SCALE GENOMIC DNA]</scope>
    <source>
        <tissue evidence="1">White muscle</tissue>
    </source>
</reference>
<proteinExistence type="predicted"/>
<accession>A0AAN8C0L6</accession>
<name>A0AAN8C0L6_CHAGU</name>
<keyword evidence="2" id="KW-1185">Reference proteome</keyword>
<dbReference type="Proteomes" id="UP001331515">
    <property type="component" value="Unassembled WGS sequence"/>
</dbReference>
<evidence type="ECO:0000313" key="1">
    <source>
        <dbReference type="EMBL" id="KAK5893670.1"/>
    </source>
</evidence>
<gene>
    <name evidence="1" type="ORF">CgunFtcFv8_006521</name>
</gene>
<protein>
    <submittedName>
        <fullName evidence="1">Uncharacterized protein</fullName>
    </submittedName>
</protein>